<feature type="transmembrane region" description="Helical" evidence="1">
    <location>
        <begin position="31"/>
        <end position="50"/>
    </location>
</feature>
<dbReference type="PANTHER" id="PTHR22941">
    <property type="entry name" value="SERPENTINE RECEPTOR"/>
    <property type="match status" value="1"/>
</dbReference>
<dbReference type="EnsemblMetazoa" id="CJA12785.1">
    <property type="protein sequence ID" value="CJA12785.1"/>
    <property type="gene ID" value="WBGene00131989"/>
</dbReference>
<evidence type="ECO:0000313" key="2">
    <source>
        <dbReference type="EnsemblMetazoa" id="CJA12785.1"/>
    </source>
</evidence>
<accession>A0A8R1DUN9</accession>
<reference evidence="3" key="1">
    <citation type="submission" date="2010-08" db="EMBL/GenBank/DDBJ databases">
        <authorList>
            <consortium name="Caenorhabditis japonica Sequencing Consortium"/>
            <person name="Wilson R.K."/>
        </authorList>
    </citation>
    <scope>NUCLEOTIDE SEQUENCE [LARGE SCALE GENOMIC DNA]</scope>
    <source>
        <strain evidence="3">DF5081</strain>
    </source>
</reference>
<dbReference type="Proteomes" id="UP000005237">
    <property type="component" value="Unassembled WGS sequence"/>
</dbReference>
<protein>
    <submittedName>
        <fullName evidence="2">Uncharacterized protein</fullName>
    </submittedName>
</protein>
<evidence type="ECO:0000313" key="3">
    <source>
        <dbReference type="Proteomes" id="UP000005237"/>
    </source>
</evidence>
<feature type="transmembrane region" description="Helical" evidence="1">
    <location>
        <begin position="131"/>
        <end position="155"/>
    </location>
</feature>
<keyword evidence="3" id="KW-1185">Reference proteome</keyword>
<dbReference type="AlphaFoldDB" id="A0A8R1DUN9"/>
<dbReference type="InterPro" id="IPR019422">
    <property type="entry name" value="7TM_GPCR_serpentine_rcpt_Srh"/>
</dbReference>
<dbReference type="Pfam" id="PF10318">
    <property type="entry name" value="7TM_GPCR_Srh"/>
    <property type="match status" value="1"/>
</dbReference>
<dbReference type="InterPro" id="IPR053220">
    <property type="entry name" value="Nematode_rcpt-like_serp_H"/>
</dbReference>
<feature type="transmembrane region" description="Helical" evidence="1">
    <location>
        <begin position="86"/>
        <end position="110"/>
    </location>
</feature>
<proteinExistence type="predicted"/>
<dbReference type="PANTHER" id="PTHR22941:SF308">
    <property type="entry name" value="SERPENTINE RECEPTOR, CLASS H"/>
    <property type="match status" value="1"/>
</dbReference>
<keyword evidence="1" id="KW-1133">Transmembrane helix</keyword>
<dbReference type="SUPFAM" id="SSF81321">
    <property type="entry name" value="Family A G protein-coupled receptor-like"/>
    <property type="match status" value="1"/>
</dbReference>
<keyword evidence="1" id="KW-0472">Membrane</keyword>
<feature type="transmembrane region" description="Helical" evidence="1">
    <location>
        <begin position="167"/>
        <end position="189"/>
    </location>
</feature>
<reference evidence="2" key="2">
    <citation type="submission" date="2022-06" db="UniProtKB">
        <authorList>
            <consortium name="EnsemblMetazoa"/>
        </authorList>
    </citation>
    <scope>IDENTIFICATION</scope>
    <source>
        <strain evidence="2">DF5081</strain>
    </source>
</reference>
<organism evidence="2 3">
    <name type="scientific">Caenorhabditis japonica</name>
    <dbReference type="NCBI Taxonomy" id="281687"/>
    <lineage>
        <taxon>Eukaryota</taxon>
        <taxon>Metazoa</taxon>
        <taxon>Ecdysozoa</taxon>
        <taxon>Nematoda</taxon>
        <taxon>Chromadorea</taxon>
        <taxon>Rhabditida</taxon>
        <taxon>Rhabditina</taxon>
        <taxon>Rhabditomorpha</taxon>
        <taxon>Rhabditoidea</taxon>
        <taxon>Rhabditidae</taxon>
        <taxon>Peloderinae</taxon>
        <taxon>Caenorhabditis</taxon>
    </lineage>
</organism>
<name>A0A8R1DUN9_CAEJA</name>
<sequence>MGPAILFFFEDRYNALVRRDSETYSRKVKRIIYFAINYIFTLLMFIPPIYNIPDQEMAKALTLREFPCLPPNVVNTPGFFRIAEDITVLSVSLISVILLDTAQIVFFFLGTAFKVFNMKTASKKTSDMQKHFFKCLCFQVAIPISIILLPCWYVVVLTAMSRLDQAVNNIICILLTVHGIISTITMLAIHKPYRLATVELFRFRKSTTSTSLFVNSLH</sequence>
<evidence type="ECO:0000256" key="1">
    <source>
        <dbReference type="SAM" id="Phobius"/>
    </source>
</evidence>
<keyword evidence="1" id="KW-0812">Transmembrane</keyword>